<reference evidence="2 3" key="1">
    <citation type="submission" date="2023-05" db="EMBL/GenBank/DDBJ databases">
        <title>Streptomyces fuscus sp. nov., a brown-black pigment producing actinomyces isolated from dry sand of Sea duck farm.</title>
        <authorList>
            <person name="Xie J."/>
            <person name="Shen N."/>
        </authorList>
    </citation>
    <scope>NUCLEOTIDE SEQUENCE [LARGE SCALE GENOMIC DNA]</scope>
    <source>
        <strain evidence="2 3">GXMU-J15</strain>
    </source>
</reference>
<comment type="caution">
    <text evidence="2">The sequence shown here is derived from an EMBL/GenBank/DDBJ whole genome shotgun (WGS) entry which is preliminary data.</text>
</comment>
<gene>
    <name evidence="2" type="ORF">QNN03_22395</name>
</gene>
<evidence type="ECO:0000256" key="1">
    <source>
        <dbReference type="SAM" id="MobiDB-lite"/>
    </source>
</evidence>
<sequence>MSAHLAEPTEPTEPTGPAHTPRRDDCPWCGSKRLRTLLPLTECHDCAHAFQNPCPASPGRPPYRPGRRDLRATARAMLPFPEPESWLDIGTGDAAFPAAAKELFPYTAFDGVDPASRLEKALAAGHLEEAYTGDPTNPHLAARLRARYDVVSVLHHLSHTTDPRELLKAALAALRPGGHLLLELPDPHSRPARLLGRWWQPRPQPRHAHLLPLENLRAELHSRSCTVVRTTQHIRYPLLRHTAFAGTYRVIARKEGTA</sequence>
<accession>A0ABT7J2V9</accession>
<protein>
    <submittedName>
        <fullName evidence="2">Class I SAM-dependent methyltransferase</fullName>
        <ecNumber evidence="2">2.1.1.-</ecNumber>
    </submittedName>
</protein>
<evidence type="ECO:0000313" key="2">
    <source>
        <dbReference type="EMBL" id="MDL2079192.1"/>
    </source>
</evidence>
<dbReference type="Proteomes" id="UP001241926">
    <property type="component" value="Unassembled WGS sequence"/>
</dbReference>
<feature type="region of interest" description="Disordered" evidence="1">
    <location>
        <begin position="1"/>
        <end position="25"/>
    </location>
</feature>
<evidence type="ECO:0000313" key="3">
    <source>
        <dbReference type="Proteomes" id="UP001241926"/>
    </source>
</evidence>
<proteinExistence type="predicted"/>
<organism evidence="2 3">
    <name type="scientific">Streptomyces fuscus</name>
    <dbReference type="NCBI Taxonomy" id="3048495"/>
    <lineage>
        <taxon>Bacteria</taxon>
        <taxon>Bacillati</taxon>
        <taxon>Actinomycetota</taxon>
        <taxon>Actinomycetes</taxon>
        <taxon>Kitasatosporales</taxon>
        <taxon>Streptomycetaceae</taxon>
        <taxon>Streptomyces</taxon>
    </lineage>
</organism>
<dbReference type="RefSeq" id="WP_093718607.1">
    <property type="nucleotide sequence ID" value="NZ_JASJUS010000021.1"/>
</dbReference>
<keyword evidence="2" id="KW-0808">Transferase</keyword>
<dbReference type="Pfam" id="PF13489">
    <property type="entry name" value="Methyltransf_23"/>
    <property type="match status" value="1"/>
</dbReference>
<keyword evidence="3" id="KW-1185">Reference proteome</keyword>
<dbReference type="InterPro" id="IPR029063">
    <property type="entry name" value="SAM-dependent_MTases_sf"/>
</dbReference>
<dbReference type="EC" id="2.1.1.-" evidence="2"/>
<dbReference type="EMBL" id="JASJUS010000021">
    <property type="protein sequence ID" value="MDL2079192.1"/>
    <property type="molecule type" value="Genomic_DNA"/>
</dbReference>
<keyword evidence="2" id="KW-0489">Methyltransferase</keyword>
<dbReference type="GO" id="GO:0032259">
    <property type="term" value="P:methylation"/>
    <property type="evidence" value="ECO:0007669"/>
    <property type="project" value="UniProtKB-KW"/>
</dbReference>
<dbReference type="SUPFAM" id="SSF53335">
    <property type="entry name" value="S-adenosyl-L-methionine-dependent methyltransferases"/>
    <property type="match status" value="1"/>
</dbReference>
<dbReference type="Gene3D" id="3.40.50.150">
    <property type="entry name" value="Vaccinia Virus protein VP39"/>
    <property type="match status" value="1"/>
</dbReference>
<name>A0ABT7J2V9_9ACTN</name>
<dbReference type="GO" id="GO:0008168">
    <property type="term" value="F:methyltransferase activity"/>
    <property type="evidence" value="ECO:0007669"/>
    <property type="project" value="UniProtKB-KW"/>
</dbReference>